<evidence type="ECO:0000313" key="2">
    <source>
        <dbReference type="Proteomes" id="UP001152795"/>
    </source>
</evidence>
<keyword evidence="2" id="KW-1185">Reference proteome</keyword>
<sequence>DTFKYDSIYWSNKTPYQLENGLEGLTSKQAKLASYWNTPFKKICLGMNVDVDTVSDTKWIAIDHEASSLFDVIANDVIFTATNITKPKWKSLVNGSSLQKYCNKQGFNIREDQSTRKSYVRIGLVANDANDCKTCNSCIGFGTSITGCDGK</sequence>
<organism evidence="1 2">
    <name type="scientific">Paramuricea clavata</name>
    <name type="common">Red gorgonian</name>
    <name type="synonym">Violescent sea-whip</name>
    <dbReference type="NCBI Taxonomy" id="317549"/>
    <lineage>
        <taxon>Eukaryota</taxon>
        <taxon>Metazoa</taxon>
        <taxon>Cnidaria</taxon>
        <taxon>Anthozoa</taxon>
        <taxon>Octocorallia</taxon>
        <taxon>Malacalcyonacea</taxon>
        <taxon>Plexauridae</taxon>
        <taxon>Paramuricea</taxon>
    </lineage>
</organism>
<dbReference type="Proteomes" id="UP001152795">
    <property type="component" value="Unassembled WGS sequence"/>
</dbReference>
<comment type="caution">
    <text evidence="1">The sequence shown here is derived from an EMBL/GenBank/DDBJ whole genome shotgun (WGS) entry which is preliminary data.</text>
</comment>
<gene>
    <name evidence="1" type="ORF">PACLA_8A064988</name>
</gene>
<protein>
    <submittedName>
        <fullName evidence="1">Uncharacterized protein</fullName>
    </submittedName>
</protein>
<feature type="non-terminal residue" evidence="1">
    <location>
        <position position="151"/>
    </location>
</feature>
<accession>A0A7D9JTN2</accession>
<name>A0A7D9JTN2_PARCT</name>
<dbReference type="OrthoDB" id="5946752at2759"/>
<dbReference type="AlphaFoldDB" id="A0A7D9JTN2"/>
<dbReference type="EMBL" id="CACRXK020021319">
    <property type="protein sequence ID" value="CAB4035722.1"/>
    <property type="molecule type" value="Genomic_DNA"/>
</dbReference>
<proteinExistence type="predicted"/>
<reference evidence="1" key="1">
    <citation type="submission" date="2020-04" db="EMBL/GenBank/DDBJ databases">
        <authorList>
            <person name="Alioto T."/>
            <person name="Alioto T."/>
            <person name="Gomez Garrido J."/>
        </authorList>
    </citation>
    <scope>NUCLEOTIDE SEQUENCE</scope>
    <source>
        <strain evidence="1">A484AB</strain>
    </source>
</reference>
<evidence type="ECO:0000313" key="1">
    <source>
        <dbReference type="EMBL" id="CAB4035722.1"/>
    </source>
</evidence>
<feature type="non-terminal residue" evidence="1">
    <location>
        <position position="1"/>
    </location>
</feature>